<dbReference type="GeneID" id="83011906"/>
<dbReference type="Pfam" id="PF01890">
    <property type="entry name" value="CbiG_C"/>
    <property type="match status" value="1"/>
</dbReference>
<reference evidence="3 4" key="1">
    <citation type="submission" date="2015-09" db="EMBL/GenBank/DDBJ databases">
        <authorList>
            <consortium name="Pathogen Informatics"/>
        </authorList>
    </citation>
    <scope>NUCLEOTIDE SEQUENCE [LARGE SCALE GENOMIC DNA]</scope>
    <source>
        <strain evidence="3 4">2789STDY5834855</strain>
    </source>
</reference>
<dbReference type="InterPro" id="IPR036518">
    <property type="entry name" value="CobE/GbiG_C_sf"/>
</dbReference>
<dbReference type="GO" id="GO:0009236">
    <property type="term" value="P:cobalamin biosynthetic process"/>
    <property type="evidence" value="ECO:0007669"/>
    <property type="project" value="InterPro"/>
</dbReference>
<feature type="domain" description="Cobalamin synthesis G N-terminal" evidence="2">
    <location>
        <begin position="40"/>
        <end position="120"/>
    </location>
</feature>
<dbReference type="PANTHER" id="PTHR37477">
    <property type="entry name" value="COBALT-PRECORRIN-5A HYDROLASE"/>
    <property type="match status" value="1"/>
</dbReference>
<evidence type="ECO:0000313" key="3">
    <source>
        <dbReference type="EMBL" id="CUN79840.1"/>
    </source>
</evidence>
<dbReference type="InterPro" id="IPR002750">
    <property type="entry name" value="CobE/GbiG_C"/>
</dbReference>
<organism evidence="3 4">
    <name type="scientific">Clostridium disporicum</name>
    <dbReference type="NCBI Taxonomy" id="84024"/>
    <lineage>
        <taxon>Bacteria</taxon>
        <taxon>Bacillati</taxon>
        <taxon>Bacillota</taxon>
        <taxon>Clostridia</taxon>
        <taxon>Eubacteriales</taxon>
        <taxon>Clostridiaceae</taxon>
        <taxon>Clostridium</taxon>
    </lineage>
</organism>
<dbReference type="SUPFAM" id="SSF159672">
    <property type="entry name" value="CbiG N-terminal domain-like"/>
    <property type="match status" value="1"/>
</dbReference>
<dbReference type="Gene3D" id="3.30.420.180">
    <property type="entry name" value="CobE/GbiG C-terminal domain"/>
    <property type="match status" value="1"/>
</dbReference>
<dbReference type="SUPFAM" id="SSF159664">
    <property type="entry name" value="CobE/GbiG C-terminal domain-like"/>
    <property type="match status" value="1"/>
</dbReference>
<accession>A0A173ZW58</accession>
<dbReference type="RefSeq" id="WP_042398079.1">
    <property type="nucleotide sequence ID" value="NZ_CYZV01000006.1"/>
</dbReference>
<dbReference type="PANTHER" id="PTHR37477:SF1">
    <property type="entry name" value="COBALT-PRECORRIN-5A HYDROLASE"/>
    <property type="match status" value="1"/>
</dbReference>
<dbReference type="EMBL" id="CYZV01000006">
    <property type="protein sequence ID" value="CUN79840.1"/>
    <property type="molecule type" value="Genomic_DNA"/>
</dbReference>
<evidence type="ECO:0000259" key="1">
    <source>
        <dbReference type="Pfam" id="PF01890"/>
    </source>
</evidence>
<dbReference type="Proteomes" id="UP000095558">
    <property type="component" value="Unassembled WGS sequence"/>
</dbReference>
<dbReference type="Gene3D" id="3.40.50.11220">
    <property type="match status" value="1"/>
</dbReference>
<name>A0A173ZW58_9CLOT</name>
<dbReference type="OrthoDB" id="9781023at2"/>
<evidence type="ECO:0000313" key="4">
    <source>
        <dbReference type="Proteomes" id="UP000095558"/>
    </source>
</evidence>
<dbReference type="InterPro" id="IPR052553">
    <property type="entry name" value="CbiG_hydrolase"/>
</dbReference>
<dbReference type="AlphaFoldDB" id="A0A173ZW58"/>
<protein>
    <submittedName>
        <fullName evidence="3">Cobalamin biosynthesis protein CbiG</fullName>
    </submittedName>
</protein>
<gene>
    <name evidence="3" type="primary">cbiG</name>
    <name evidence="3" type="ORF">ERS852470_00743</name>
</gene>
<dbReference type="InterPro" id="IPR038029">
    <property type="entry name" value="GbiG_N_sf"/>
</dbReference>
<sequence length="350" mass="38771">MICIISVTEKGDILGEKIKSQIGGDLYFKSKRSDFNLSDITKECFEKYDSIVFISSTGIAVRAISKHLKGKDKDPAVVVVDVCNKFSISLVSGHLGGANDLALNISKILNNTPVITTATDNMNILAPDVIAKNNNLVIDSLKIAKVIASRLVNNEEVYFKDDKNKISCPKGYTQVDEIKSNMLWITNKVNNNDNSKNNYSKMCNKENDEIGNKEAGLNDESTILKLVRKDIVLGIGCRRNTESKKMYEFVTETLKEKNIDLRAVNLIASVDVKSDEEAILSLKQFLNCDIRFFTRDEIATIEDKYEGSEFVKKSIGVSAVSEPVIELAGANIIIKKIKKDGMTLAIGELN</sequence>
<proteinExistence type="predicted"/>
<dbReference type="Pfam" id="PF11760">
    <property type="entry name" value="CbiG_N"/>
    <property type="match status" value="1"/>
</dbReference>
<evidence type="ECO:0000259" key="2">
    <source>
        <dbReference type="Pfam" id="PF11760"/>
    </source>
</evidence>
<feature type="domain" description="CobE/GbiG C-terminal" evidence="1">
    <location>
        <begin position="231"/>
        <end position="346"/>
    </location>
</feature>
<dbReference type="InterPro" id="IPR021744">
    <property type="entry name" value="CbiG_N"/>
</dbReference>